<dbReference type="AlphaFoldDB" id="A0AAV2J1E6"/>
<proteinExistence type="predicted"/>
<evidence type="ECO:0008006" key="4">
    <source>
        <dbReference type="Google" id="ProtNLM"/>
    </source>
</evidence>
<keyword evidence="3" id="KW-1185">Reference proteome</keyword>
<gene>
    <name evidence="2" type="ORF">KC01_LOCUS2427</name>
</gene>
<name>A0AAV2J1E6_KNICA</name>
<dbReference type="Proteomes" id="UP001497482">
    <property type="component" value="Chromosome 10"/>
</dbReference>
<evidence type="ECO:0000313" key="2">
    <source>
        <dbReference type="EMBL" id="CAL1570083.1"/>
    </source>
</evidence>
<evidence type="ECO:0000256" key="1">
    <source>
        <dbReference type="SAM" id="Coils"/>
    </source>
</evidence>
<dbReference type="InterPro" id="IPR004244">
    <property type="entry name" value="Transposase_22"/>
</dbReference>
<reference evidence="2 3" key="1">
    <citation type="submission" date="2024-04" db="EMBL/GenBank/DDBJ databases">
        <authorList>
            <person name="Waldvogel A.-M."/>
            <person name="Schoenle A."/>
        </authorList>
    </citation>
    <scope>NUCLEOTIDE SEQUENCE [LARGE SCALE GENOMIC DNA]</scope>
</reference>
<keyword evidence="1" id="KW-0175">Coiled coil</keyword>
<organism evidence="2 3">
    <name type="scientific">Knipowitschia caucasica</name>
    <name type="common">Caucasian dwarf goby</name>
    <name type="synonym">Pomatoschistus caucasicus</name>
    <dbReference type="NCBI Taxonomy" id="637954"/>
    <lineage>
        <taxon>Eukaryota</taxon>
        <taxon>Metazoa</taxon>
        <taxon>Chordata</taxon>
        <taxon>Craniata</taxon>
        <taxon>Vertebrata</taxon>
        <taxon>Euteleostomi</taxon>
        <taxon>Actinopterygii</taxon>
        <taxon>Neopterygii</taxon>
        <taxon>Teleostei</taxon>
        <taxon>Neoteleostei</taxon>
        <taxon>Acanthomorphata</taxon>
        <taxon>Gobiaria</taxon>
        <taxon>Gobiiformes</taxon>
        <taxon>Gobioidei</taxon>
        <taxon>Gobiidae</taxon>
        <taxon>Gobiinae</taxon>
        <taxon>Knipowitschia</taxon>
    </lineage>
</organism>
<dbReference type="Gene3D" id="3.30.70.1820">
    <property type="entry name" value="L1 transposable element, RRM domain"/>
    <property type="match status" value="1"/>
</dbReference>
<feature type="coiled-coil region" evidence="1">
    <location>
        <begin position="22"/>
        <end position="56"/>
    </location>
</feature>
<dbReference type="EMBL" id="OZ035832">
    <property type="protein sequence ID" value="CAL1570083.1"/>
    <property type="molecule type" value="Genomic_DNA"/>
</dbReference>
<accession>A0AAV2J1E6</accession>
<sequence>MADLQTVLQEIKDFRRENAESFKELKEDIKSTNIRVEEAERRIMESEGRIQMIEDATLELLELQKQTLSRLTDQESRSRRDNIRIHGVKEGAEEGSQSMIDFIVTLLKEKLDLAPSLDLIVERAHRALAARPPNEAPPRSIVVKLQSYRTKEAIITAAWQKKGFMYEGRKIIIDHDYAPEILKQRKLYTEAKRVLRERKIRFQTPFPAKLRVFYDGETQMYNTAAEATKDMATRGYQVSVVPPEEDRFEKMRRIWSRAEGRGRQADARPGYMQKLDVYRRSAMEE</sequence>
<evidence type="ECO:0000313" key="3">
    <source>
        <dbReference type="Proteomes" id="UP001497482"/>
    </source>
</evidence>
<dbReference type="PANTHER" id="PTHR11505">
    <property type="entry name" value="L1 TRANSPOSABLE ELEMENT-RELATED"/>
    <property type="match status" value="1"/>
</dbReference>
<protein>
    <recommendedName>
        <fullName evidence="4">L1 transposable element RRM domain-containing protein</fullName>
    </recommendedName>
</protein>